<dbReference type="InterPro" id="IPR036322">
    <property type="entry name" value="WD40_repeat_dom_sf"/>
</dbReference>
<dbReference type="InterPro" id="IPR039241">
    <property type="entry name" value="Rrp9-like"/>
</dbReference>
<comment type="subcellular location">
    <subcellularLocation>
        <location evidence="1">Nucleus</location>
    </subcellularLocation>
</comment>
<feature type="repeat" description="WD" evidence="5">
    <location>
        <begin position="145"/>
        <end position="186"/>
    </location>
</feature>
<dbReference type="PROSITE" id="PS50294">
    <property type="entry name" value="WD_REPEATS_REGION"/>
    <property type="match status" value="1"/>
</dbReference>
<feature type="repeat" description="WD" evidence="5">
    <location>
        <begin position="310"/>
        <end position="351"/>
    </location>
</feature>
<dbReference type="SMART" id="SM00320">
    <property type="entry name" value="WD40"/>
    <property type="match status" value="6"/>
</dbReference>
<feature type="compositionally biased region" description="Polar residues" evidence="6">
    <location>
        <begin position="517"/>
        <end position="528"/>
    </location>
</feature>
<keyword evidence="4" id="KW-0539">Nucleus</keyword>
<dbReference type="Pfam" id="PF00400">
    <property type="entry name" value="WD40"/>
    <property type="match status" value="5"/>
</dbReference>
<evidence type="ECO:0000256" key="1">
    <source>
        <dbReference type="ARBA" id="ARBA00004123"/>
    </source>
</evidence>
<feature type="region of interest" description="Disordered" evidence="6">
    <location>
        <begin position="507"/>
        <end position="528"/>
    </location>
</feature>
<dbReference type="GO" id="GO:0032040">
    <property type="term" value="C:small-subunit processome"/>
    <property type="evidence" value="ECO:0007669"/>
    <property type="project" value="TreeGrafter"/>
</dbReference>
<evidence type="ECO:0000256" key="2">
    <source>
        <dbReference type="ARBA" id="ARBA00022574"/>
    </source>
</evidence>
<dbReference type="GO" id="GO:0034511">
    <property type="term" value="F:U3 snoRNA binding"/>
    <property type="evidence" value="ECO:0007669"/>
    <property type="project" value="InterPro"/>
</dbReference>
<dbReference type="SUPFAM" id="SSF50978">
    <property type="entry name" value="WD40 repeat-like"/>
    <property type="match status" value="1"/>
</dbReference>
<dbReference type="InterPro" id="IPR015943">
    <property type="entry name" value="WD40/YVTN_repeat-like_dom_sf"/>
</dbReference>
<sequence>MPDSFFASAKVRKRKRPQHQNGVKKPSKKAKLDEELSQHSDSDNNANDWADLDLRAEEPDPNASGDSDTDETPAEKRLRLAQLYLSSVKESLAAGEGDFDAAEIDRDIISSRLKQDVLSHSGKIHLFVADSYSSCLSTKPPTLRTRGHRFSVTSAVTSSSSRYLFTAGKEGAIIKWDLTTGKKVATVHKCRIHDSSTTTPSSSTATKKKNKGKWKAQAIEVQGHTDEILTLALSSDGKYLASGGRDRRLIVWDAESLSCIKVFQGPMNHKDTISALSFKHSTHTLYTASFDRTLKLYDLSPSILGYTETLFGHQDSVLSISSLSGDNCVSVGGRDKTARYWKIVDESQEEKGKEKEKGEYVEGSLECIAMIDESTFVTGGDSGSISLWSTTKKKPIFTHPLAHGLHSTFSSTEGTIQTPRWITSLATLPYSDLFVSGSWEGQIRLWKVDSKLKSFSLLGNLPIPGIINSLQLVSPPKSFFTSLTSSSKTPNSASNPFNASTDTTAAASLHTTSTPSVPNSASLPNTSESTWLPRSLLSQPHTRTAPVIFLIAGTGQEHRFGRWLTVKEGGAVNGCYVVALLPDSAAGDAAEEDGGEGTGGLRTF</sequence>
<dbReference type="PANTHER" id="PTHR19865:SF0">
    <property type="entry name" value="U3 SMALL NUCLEOLAR RNA-INTERACTING PROTEIN 2"/>
    <property type="match status" value="1"/>
</dbReference>
<evidence type="ECO:0000256" key="5">
    <source>
        <dbReference type="PROSITE-ProRule" id="PRU00221"/>
    </source>
</evidence>
<feature type="compositionally biased region" description="Basic and acidic residues" evidence="6">
    <location>
        <begin position="30"/>
        <end position="42"/>
    </location>
</feature>
<keyword evidence="2 5" id="KW-0853">WD repeat</keyword>
<organism evidence="7 8">
    <name type="scientific">Leucocoprinus birnbaumii</name>
    <dbReference type="NCBI Taxonomy" id="56174"/>
    <lineage>
        <taxon>Eukaryota</taxon>
        <taxon>Fungi</taxon>
        <taxon>Dikarya</taxon>
        <taxon>Basidiomycota</taxon>
        <taxon>Agaricomycotina</taxon>
        <taxon>Agaricomycetes</taxon>
        <taxon>Agaricomycetidae</taxon>
        <taxon>Agaricales</taxon>
        <taxon>Agaricineae</taxon>
        <taxon>Agaricaceae</taxon>
        <taxon>Leucocoprinus</taxon>
    </lineage>
</organism>
<dbReference type="Gene3D" id="2.130.10.10">
    <property type="entry name" value="YVTN repeat-like/Quinoprotein amine dehydrogenase"/>
    <property type="match status" value="2"/>
</dbReference>
<evidence type="ECO:0000256" key="3">
    <source>
        <dbReference type="ARBA" id="ARBA00022737"/>
    </source>
</evidence>
<name>A0AAD5VFG2_9AGAR</name>
<feature type="compositionally biased region" description="Low complexity" evidence="6">
    <location>
        <begin position="507"/>
        <end position="516"/>
    </location>
</feature>
<feature type="region of interest" description="Disordered" evidence="6">
    <location>
        <begin position="1"/>
        <end position="73"/>
    </location>
</feature>
<evidence type="ECO:0000313" key="7">
    <source>
        <dbReference type="EMBL" id="KAJ3555585.1"/>
    </source>
</evidence>
<feature type="repeat" description="WD" evidence="5">
    <location>
        <begin position="422"/>
        <end position="450"/>
    </location>
</feature>
<feature type="repeat" description="WD" evidence="5">
    <location>
        <begin position="266"/>
        <end position="300"/>
    </location>
</feature>
<dbReference type="EMBL" id="JANIEX010001667">
    <property type="protein sequence ID" value="KAJ3555585.1"/>
    <property type="molecule type" value="Genomic_DNA"/>
</dbReference>
<dbReference type="PROSITE" id="PS00678">
    <property type="entry name" value="WD_REPEATS_1"/>
    <property type="match status" value="1"/>
</dbReference>
<comment type="caution">
    <text evidence="7">The sequence shown here is derived from an EMBL/GenBank/DDBJ whole genome shotgun (WGS) entry which is preliminary data.</text>
</comment>
<evidence type="ECO:0000256" key="6">
    <source>
        <dbReference type="SAM" id="MobiDB-lite"/>
    </source>
</evidence>
<reference evidence="7" key="1">
    <citation type="submission" date="2022-07" db="EMBL/GenBank/DDBJ databases">
        <title>Genome Sequence of Leucocoprinus birnbaumii.</title>
        <authorList>
            <person name="Buettner E."/>
        </authorList>
    </citation>
    <scope>NUCLEOTIDE SEQUENCE</scope>
    <source>
        <strain evidence="7">VT141</strain>
    </source>
</reference>
<evidence type="ECO:0000256" key="4">
    <source>
        <dbReference type="ARBA" id="ARBA00023242"/>
    </source>
</evidence>
<keyword evidence="8" id="KW-1185">Reference proteome</keyword>
<gene>
    <name evidence="7" type="ORF">NP233_g12172</name>
</gene>
<dbReference type="InterPro" id="IPR001680">
    <property type="entry name" value="WD40_rpt"/>
</dbReference>
<dbReference type="Proteomes" id="UP001213000">
    <property type="component" value="Unassembled WGS sequence"/>
</dbReference>
<keyword evidence="3" id="KW-0677">Repeat</keyword>
<protein>
    <recommendedName>
        <fullName evidence="9">WD40 repeat-like protein</fullName>
    </recommendedName>
</protein>
<evidence type="ECO:0000313" key="8">
    <source>
        <dbReference type="Proteomes" id="UP001213000"/>
    </source>
</evidence>
<dbReference type="InterPro" id="IPR019775">
    <property type="entry name" value="WD40_repeat_CS"/>
</dbReference>
<dbReference type="PROSITE" id="PS50082">
    <property type="entry name" value="WD_REPEATS_2"/>
    <property type="match status" value="5"/>
</dbReference>
<feature type="repeat" description="WD" evidence="5">
    <location>
        <begin position="221"/>
        <end position="262"/>
    </location>
</feature>
<evidence type="ECO:0008006" key="9">
    <source>
        <dbReference type="Google" id="ProtNLM"/>
    </source>
</evidence>
<dbReference type="PANTHER" id="PTHR19865">
    <property type="entry name" value="U3 SMALL NUCLEOLAR RNA INTERACTING PROTEIN 2"/>
    <property type="match status" value="1"/>
</dbReference>
<dbReference type="AlphaFoldDB" id="A0AAD5VFG2"/>
<proteinExistence type="predicted"/>
<accession>A0AAD5VFG2</accession>